<feature type="domain" description="Cell envelope-related transcriptional attenuator" evidence="3">
    <location>
        <begin position="76"/>
        <end position="221"/>
    </location>
</feature>
<protein>
    <submittedName>
        <fullName evidence="4">Transcription regulator</fullName>
    </submittedName>
</protein>
<evidence type="ECO:0000259" key="3">
    <source>
        <dbReference type="Pfam" id="PF03816"/>
    </source>
</evidence>
<dbReference type="Gene3D" id="3.40.630.190">
    <property type="entry name" value="LCP protein"/>
    <property type="match status" value="1"/>
</dbReference>
<dbReference type="RefSeq" id="WP_050337855.1">
    <property type="nucleotide sequence ID" value="NZ_AZCU01000024.1"/>
</dbReference>
<evidence type="ECO:0000256" key="2">
    <source>
        <dbReference type="SAM" id="Phobius"/>
    </source>
</evidence>
<dbReference type="InterPro" id="IPR050922">
    <property type="entry name" value="LytR/CpsA/Psr_CW_biosynth"/>
</dbReference>
<dbReference type="GeneID" id="49392670"/>
<reference evidence="4 5" key="1">
    <citation type="journal article" date="2015" name="Genome Announc.">
        <title>Expanding the biotechnology potential of lactobacilli through comparative genomics of 213 strains and associated genera.</title>
        <authorList>
            <person name="Sun Z."/>
            <person name="Harris H.M."/>
            <person name="McCann A."/>
            <person name="Guo C."/>
            <person name="Argimon S."/>
            <person name="Zhang W."/>
            <person name="Yang X."/>
            <person name="Jeffery I.B."/>
            <person name="Cooney J.C."/>
            <person name="Kagawa T.F."/>
            <person name="Liu W."/>
            <person name="Song Y."/>
            <person name="Salvetti E."/>
            <person name="Wrobel A."/>
            <person name="Rasinkangas P."/>
            <person name="Parkhill J."/>
            <person name="Rea M.C."/>
            <person name="O'Sullivan O."/>
            <person name="Ritari J."/>
            <person name="Douillard F.P."/>
            <person name="Paul Ross R."/>
            <person name="Yang R."/>
            <person name="Briner A.E."/>
            <person name="Felis G.E."/>
            <person name="de Vos W.M."/>
            <person name="Barrangou R."/>
            <person name="Klaenhammer T.R."/>
            <person name="Caufield P.W."/>
            <person name="Cui Y."/>
            <person name="Zhang H."/>
            <person name="O'Toole P.W."/>
        </authorList>
    </citation>
    <scope>NUCLEOTIDE SEQUENCE [LARGE SCALE GENOMIC DNA]</scope>
    <source>
        <strain evidence="4 5">DSM 20314</strain>
    </source>
</reference>
<keyword evidence="2" id="KW-0472">Membrane</keyword>
<gene>
    <name evidence="4" type="ORF">FD24_GL001874</name>
</gene>
<dbReference type="Proteomes" id="UP000051020">
    <property type="component" value="Unassembled WGS sequence"/>
</dbReference>
<dbReference type="InterPro" id="IPR004474">
    <property type="entry name" value="LytR_CpsA_psr"/>
</dbReference>
<keyword evidence="2" id="KW-0812">Transmembrane</keyword>
<dbReference type="EMBL" id="AZCU01000024">
    <property type="protein sequence ID" value="KRK22280.1"/>
    <property type="molecule type" value="Genomic_DNA"/>
</dbReference>
<proteinExistence type="inferred from homology"/>
<dbReference type="NCBIfam" id="TIGR00350">
    <property type="entry name" value="lytR_cpsA_psr"/>
    <property type="match status" value="1"/>
</dbReference>
<accession>A0A837R5D1</accession>
<evidence type="ECO:0000313" key="5">
    <source>
        <dbReference type="Proteomes" id="UP000051020"/>
    </source>
</evidence>
<dbReference type="PANTHER" id="PTHR33392:SF6">
    <property type="entry name" value="POLYISOPRENYL-TEICHOIC ACID--PEPTIDOGLYCAN TEICHOIC ACID TRANSFERASE TAGU"/>
    <property type="match status" value="1"/>
</dbReference>
<evidence type="ECO:0000313" key="4">
    <source>
        <dbReference type="EMBL" id="KRK22280.1"/>
    </source>
</evidence>
<organism evidence="4 5">
    <name type="scientific">Lactiplantibacillus pentosus DSM 20314</name>
    <dbReference type="NCBI Taxonomy" id="1423791"/>
    <lineage>
        <taxon>Bacteria</taxon>
        <taxon>Bacillati</taxon>
        <taxon>Bacillota</taxon>
        <taxon>Bacilli</taxon>
        <taxon>Lactobacillales</taxon>
        <taxon>Lactobacillaceae</taxon>
        <taxon>Lactiplantibacillus</taxon>
    </lineage>
</organism>
<evidence type="ECO:0000256" key="1">
    <source>
        <dbReference type="ARBA" id="ARBA00006068"/>
    </source>
</evidence>
<dbReference type="PANTHER" id="PTHR33392">
    <property type="entry name" value="POLYISOPRENYL-TEICHOIC ACID--PEPTIDOGLYCAN TEICHOIC ACID TRANSFERASE TAGU"/>
    <property type="match status" value="1"/>
</dbReference>
<feature type="transmembrane region" description="Helical" evidence="2">
    <location>
        <begin position="12"/>
        <end position="31"/>
    </location>
</feature>
<name>A0A837R5D1_LACPE</name>
<dbReference type="Pfam" id="PF03816">
    <property type="entry name" value="LytR_cpsA_psr"/>
    <property type="match status" value="1"/>
</dbReference>
<keyword evidence="2" id="KW-1133">Transmembrane helix</keyword>
<comment type="caution">
    <text evidence="4">The sequence shown here is derived from an EMBL/GenBank/DDBJ whole genome shotgun (WGS) entry which is preliminary data.</text>
</comment>
<dbReference type="AlphaFoldDB" id="A0A837R5D1"/>
<comment type="similarity">
    <text evidence="1">Belongs to the LytR/CpsA/Psr (LCP) family.</text>
</comment>
<sequence length="343" mass="37658">MRHSASSKLRPVLITVGIIIVIIAIALGVIIRQAQARYQSTIYTGNSNTKVNPTKPLSILLLGVDTGADGRIDKGNSDTIMVVTINPKMKKTVITSIPRDTLAEMVGDQDTNVQKLNAAYNIGGSKMAKASVSQLLNVPINYYATINMGGLKQIVNAVGGVTITSPLNVSFDHVTVTKGKHHLNGTQALAYTRMRYQDPRGDYGRQLRQQQVMRAVLTKLAQTKTYSRYDQLLTSLKGNLQTDLSFDDLVGLATHDRANMKHIQSTQVVGLPAWINTSSYQILTTKTLQQTSNRLRTQLGLNTQTLSNMETKLNAANTVYDGKTNLNYDTQGLDKITYTDNTK</sequence>